<sequence length="1007" mass="112208">MFEKGLYELIRGIRANKGNERNYVLESLKECRQEAKSQDLNIKATAILKLIYLDMFGHDMSWASFHALEVMSSSQFRQKRVGYLAAVQSFRLDTDVLMLTTNLIKKDLYSPSVPEMSLAINGLSHIVSPSLAQDLAPDLVSKLTHSSPIVRKKAIPVLYKCFLQSPELLRTCWPRLRECLNDEDSSVVSATVNIVCELARRNPKNYLPLAPQLFKLLTDGGNNWMTIKLIKLFATLTPLEPRLVKKLVPPITNLIQTTPAMSLLYECISGLIQGGLLAGIQDTEEGEELASVCVTKLRGFLVEGDSNLKYVGLIALAKLVNTHAHLVCQHHDVVLNCIDDDDISIRYRALELVVGMVNPDTLSTIVGKLMRQLKPANRDYVELEPTGSEDEDDMQEEVMHPKKARGAMIPLELPEDYKHIVICKVLEMCSRDMYANVTDFEWYLDVLCQLVRFAPAVQVEGTAPEDAEEAEEELEELIKKRDVGEAIGKELQNVAIRVKSVRPEAVRCAEMFIVGRDGVFPAAGGGGKRVLGDSGWIVGEYASLLTNPTLTFDSLIAPSSNTLPSDILSIYLQSITKIYASLTSSFSIPWTSERKTYVTLLTDRVLRFLAPLTISPNLEVQERAVEFQELFRLCTEAILAQPPSNTTEIYDPPLILTQAVPSLFLGQELNPVAPRAQRKVPLPPGLDLDEPINPNLPSLIVAADYNPSLTTDDDEDKEDAKFREYYYTKPATTSIPKNQPASHGIDSAAARSSTAQTPLSYQNVAEDSYLDADIIARRKKERQERHKDDPFYIFAPGGGEEITDADLEAIPVMELNLEDVPHAVPQEVRKPVRERVVVVMDEGIDGDDGLDEEEEEKGKDKKGKGKKKGGLLGVDASGLVGYSLEGGEEKKNDYEEEKEARKEVERLRKEMEAAAEKVREREEMEKAAAKKTKKVKKTVEGEGKKKKKEKKKEGETEGEAGEKKKKKKKVKKEGEVEGDGAEKKKKKKVKKEKTVEEDTQAATTVAE</sequence>
<accession>U4LWU9</accession>
<feature type="compositionally biased region" description="Basic and acidic residues" evidence="8">
    <location>
        <begin position="887"/>
        <end position="928"/>
    </location>
</feature>
<keyword evidence="3 7" id="KW-0813">Transport</keyword>
<keyword evidence="6" id="KW-0472">Membrane</keyword>
<comment type="similarity">
    <text evidence="2 7">Belongs to the adaptor complexes large subunit family.</text>
</comment>
<evidence type="ECO:0000313" key="10">
    <source>
        <dbReference type="EMBL" id="CCX34088.1"/>
    </source>
</evidence>
<dbReference type="Gene3D" id="1.25.10.10">
    <property type="entry name" value="Leucine-rich Repeat Variant"/>
    <property type="match status" value="1"/>
</dbReference>
<keyword evidence="4" id="KW-0677">Repeat</keyword>
<evidence type="ECO:0000256" key="6">
    <source>
        <dbReference type="ARBA" id="ARBA00023136"/>
    </source>
</evidence>
<dbReference type="OMA" id="SGNNWMA"/>
<evidence type="ECO:0000256" key="7">
    <source>
        <dbReference type="PIRNR" id="PIRNR037092"/>
    </source>
</evidence>
<dbReference type="eggNOG" id="KOG1059">
    <property type="taxonomic scope" value="Eukaryota"/>
</dbReference>
<gene>
    <name evidence="10" type="ORF">PCON_02566</name>
</gene>
<dbReference type="InterPro" id="IPR011989">
    <property type="entry name" value="ARM-like"/>
</dbReference>
<dbReference type="PANTHER" id="PTHR22781:SF12">
    <property type="entry name" value="AP-3 COMPLEX SUBUNIT DELTA-1"/>
    <property type="match status" value="1"/>
</dbReference>
<dbReference type="InterPro" id="IPR016024">
    <property type="entry name" value="ARM-type_fold"/>
</dbReference>
<dbReference type="SUPFAM" id="SSF48371">
    <property type="entry name" value="ARM repeat"/>
    <property type="match status" value="1"/>
</dbReference>
<evidence type="ECO:0000256" key="2">
    <source>
        <dbReference type="ARBA" id="ARBA00006613"/>
    </source>
</evidence>
<evidence type="ECO:0000256" key="1">
    <source>
        <dbReference type="ARBA" id="ARBA00004308"/>
    </source>
</evidence>
<dbReference type="InterPro" id="IPR002553">
    <property type="entry name" value="Clathrin/coatomer_adapt-like_N"/>
</dbReference>
<dbReference type="EMBL" id="HF936296">
    <property type="protein sequence ID" value="CCX34088.1"/>
    <property type="molecule type" value="Genomic_DNA"/>
</dbReference>
<dbReference type="PANTHER" id="PTHR22781">
    <property type="entry name" value="DELTA ADAPTIN-RELATED"/>
    <property type="match status" value="1"/>
</dbReference>
<feature type="region of interest" description="Disordered" evidence="8">
    <location>
        <begin position="843"/>
        <end position="1007"/>
    </location>
</feature>
<dbReference type="GO" id="GO:0010008">
    <property type="term" value="C:endosome membrane"/>
    <property type="evidence" value="ECO:0007669"/>
    <property type="project" value="TreeGrafter"/>
</dbReference>
<feature type="compositionally biased region" description="Basic residues" evidence="8">
    <location>
        <begin position="860"/>
        <end position="869"/>
    </location>
</feature>
<dbReference type="STRING" id="1076935.U4LWU9"/>
<feature type="compositionally biased region" description="Polar residues" evidence="8">
    <location>
        <begin position="731"/>
        <end position="741"/>
    </location>
</feature>
<keyword evidence="7" id="KW-0333">Golgi apparatus</keyword>
<organism evidence="10 11">
    <name type="scientific">Pyronema omphalodes (strain CBS 100304)</name>
    <name type="common">Pyronema confluens</name>
    <dbReference type="NCBI Taxonomy" id="1076935"/>
    <lineage>
        <taxon>Eukaryota</taxon>
        <taxon>Fungi</taxon>
        <taxon>Dikarya</taxon>
        <taxon>Ascomycota</taxon>
        <taxon>Pezizomycotina</taxon>
        <taxon>Pezizomycetes</taxon>
        <taxon>Pezizales</taxon>
        <taxon>Pyronemataceae</taxon>
        <taxon>Pyronema</taxon>
    </lineage>
</organism>
<feature type="domain" description="Clathrin/coatomer adaptor adaptin-like N-terminal" evidence="9">
    <location>
        <begin position="20"/>
        <end position="632"/>
    </location>
</feature>
<keyword evidence="11" id="KW-1185">Reference proteome</keyword>
<dbReference type="OrthoDB" id="10264595at2759"/>
<dbReference type="GO" id="GO:0006623">
    <property type="term" value="P:protein targeting to vacuole"/>
    <property type="evidence" value="ECO:0007669"/>
    <property type="project" value="TreeGrafter"/>
</dbReference>
<dbReference type="Pfam" id="PF01602">
    <property type="entry name" value="Adaptin_N"/>
    <property type="match status" value="1"/>
</dbReference>
<proteinExistence type="inferred from homology"/>
<dbReference type="PIRSF" id="PIRSF037092">
    <property type="entry name" value="AP3_complex_delta"/>
    <property type="match status" value="1"/>
</dbReference>
<dbReference type="GO" id="GO:0005794">
    <property type="term" value="C:Golgi apparatus"/>
    <property type="evidence" value="ECO:0007669"/>
    <property type="project" value="UniProtKB-SubCell"/>
</dbReference>
<evidence type="ECO:0000256" key="3">
    <source>
        <dbReference type="ARBA" id="ARBA00022448"/>
    </source>
</evidence>
<comment type="function">
    <text evidence="7">Part of the AP-3 complex, an adaptor-related complex which is not clathrin-associated. The complex is associated with the Golgi region as well as more peripheral structures. It facilitates the budding of vesicles from the Golgi membrane.</text>
</comment>
<comment type="subcellular location">
    <subcellularLocation>
        <location evidence="1">Endomembrane system</location>
    </subcellularLocation>
    <subcellularLocation>
        <location evidence="7">Golgi apparatus</location>
    </subcellularLocation>
</comment>
<evidence type="ECO:0000259" key="9">
    <source>
        <dbReference type="Pfam" id="PF01602"/>
    </source>
</evidence>
<evidence type="ECO:0000256" key="8">
    <source>
        <dbReference type="SAM" id="MobiDB-lite"/>
    </source>
</evidence>
<evidence type="ECO:0000256" key="4">
    <source>
        <dbReference type="ARBA" id="ARBA00022737"/>
    </source>
</evidence>
<keyword evidence="5 7" id="KW-0653">Protein transport</keyword>
<protein>
    <recommendedName>
        <fullName evidence="7">AP-3 complex subunit delta</fullName>
    </recommendedName>
</protein>
<dbReference type="Proteomes" id="UP000018144">
    <property type="component" value="Unassembled WGS sequence"/>
</dbReference>
<dbReference type="AlphaFoldDB" id="U4LWU9"/>
<dbReference type="GO" id="GO:0030123">
    <property type="term" value="C:AP-3 adaptor complex"/>
    <property type="evidence" value="ECO:0007669"/>
    <property type="project" value="InterPro"/>
</dbReference>
<reference evidence="10 11" key="1">
    <citation type="journal article" date="2013" name="PLoS Genet.">
        <title>The genome and development-dependent transcriptomes of Pyronema confluens: a window into fungal evolution.</title>
        <authorList>
            <person name="Traeger S."/>
            <person name="Altegoer F."/>
            <person name="Freitag M."/>
            <person name="Gabaldon T."/>
            <person name="Kempken F."/>
            <person name="Kumar A."/>
            <person name="Marcet-Houben M."/>
            <person name="Poggeler S."/>
            <person name="Stajich J.E."/>
            <person name="Nowrousian M."/>
        </authorList>
    </citation>
    <scope>NUCLEOTIDE SEQUENCE [LARGE SCALE GENOMIC DNA]</scope>
    <source>
        <strain evidence="11">CBS 100304</strain>
        <tissue evidence="10">Vegetative mycelium</tissue>
    </source>
</reference>
<feature type="region of interest" description="Disordered" evidence="8">
    <location>
        <begin position="731"/>
        <end position="756"/>
    </location>
</feature>
<evidence type="ECO:0000313" key="11">
    <source>
        <dbReference type="Proteomes" id="UP000018144"/>
    </source>
</evidence>
<comment type="subunit">
    <text evidence="7">Adaptor protein complex 3 (AP-3) is a heterotetramer.</text>
</comment>
<evidence type="ECO:0000256" key="5">
    <source>
        <dbReference type="ARBA" id="ARBA00022927"/>
    </source>
</evidence>
<dbReference type="InterPro" id="IPR017105">
    <property type="entry name" value="AP3_complex_dsu"/>
</dbReference>
<feature type="compositionally biased region" description="Acidic residues" evidence="8">
    <location>
        <begin position="843"/>
        <end position="855"/>
    </location>
</feature>
<name>U4LWU9_PYROM</name>
<dbReference type="GO" id="GO:0006896">
    <property type="term" value="P:Golgi to vacuole transport"/>
    <property type="evidence" value="ECO:0007669"/>
    <property type="project" value="TreeGrafter"/>
</dbReference>